<dbReference type="InterPro" id="IPR005586">
    <property type="entry name" value="ABC_trans_aux"/>
</dbReference>
<dbReference type="EMBL" id="AP024545">
    <property type="protein sequence ID" value="BCT91824.1"/>
    <property type="molecule type" value="Genomic_DNA"/>
</dbReference>
<evidence type="ECO:0000256" key="1">
    <source>
        <dbReference type="SAM" id="SignalP"/>
    </source>
</evidence>
<feature type="chain" id="PRO_5045469629" evidence="1">
    <location>
        <begin position="20"/>
        <end position="215"/>
    </location>
</feature>
<keyword evidence="1" id="KW-0732">Signal</keyword>
<reference evidence="3 4" key="1">
    <citation type="submission" date="2021-03" db="EMBL/GenBank/DDBJ databases">
        <title>Complete Genome Sequences of Two Lysobacter Strains Isolated from Sea Water (Lysobacter caseinilyticus) and Soil (Lysobacter helvus) in South Korea.</title>
        <authorList>
            <person name="Watanabe Y."/>
            <person name="Arakawa K."/>
        </authorList>
    </citation>
    <scope>NUCLEOTIDE SEQUENCE [LARGE SCALE GENOMIC DNA]</scope>
    <source>
        <strain evidence="3 4">KVB24</strain>
    </source>
</reference>
<dbReference type="Gene3D" id="3.40.50.10610">
    <property type="entry name" value="ABC-type transport auxiliary lipoprotein component"/>
    <property type="match status" value="1"/>
</dbReference>
<dbReference type="RefSeq" id="WP_213436032.1">
    <property type="nucleotide sequence ID" value="NZ_AP024545.1"/>
</dbReference>
<dbReference type="SUPFAM" id="SSF159594">
    <property type="entry name" value="XCC0632-like"/>
    <property type="match status" value="1"/>
</dbReference>
<feature type="domain" description="ABC-type transport auxiliary lipoprotein component" evidence="2">
    <location>
        <begin position="32"/>
        <end position="194"/>
    </location>
</feature>
<sequence length="215" mass="23067">MNHAILTRTALVLALASLAGCGIVPKKEPIALYSPEATVQPDPSWPNVRWQLQITRPHANELIDSPRIVVRPATGELQVYHAAIWAEPAPDLVQDAVLRAFEDSGKIQGVGRRGTGIAGDYELALDLRRFESDYAGGATPNADIEVVVKLIAPRTNSVIATKTIRQRVPAGGTAVGAVAAAFDTALTNVVQDIVGWTFIEAQKYDVAHPRPPVVK</sequence>
<organism evidence="3 4">
    <name type="scientific">Noviluteimonas caseinilytica</name>
    <dbReference type="NCBI Taxonomy" id="2675101"/>
    <lineage>
        <taxon>Bacteria</taxon>
        <taxon>Pseudomonadati</taxon>
        <taxon>Pseudomonadota</taxon>
        <taxon>Gammaproteobacteria</taxon>
        <taxon>Lysobacterales</taxon>
        <taxon>Lysobacteraceae</taxon>
        <taxon>Noviluteimonas</taxon>
    </lineage>
</organism>
<name>A0ABM7Q3I4_9GAMM</name>
<dbReference type="Pfam" id="PF03886">
    <property type="entry name" value="ABC_trans_aux"/>
    <property type="match status" value="1"/>
</dbReference>
<keyword evidence="4" id="KW-1185">Reference proteome</keyword>
<dbReference type="Proteomes" id="UP000681317">
    <property type="component" value="Chromosome"/>
</dbReference>
<proteinExistence type="predicted"/>
<protein>
    <submittedName>
        <fullName evidence="3">ABC transporter</fullName>
    </submittedName>
</protein>
<evidence type="ECO:0000259" key="2">
    <source>
        <dbReference type="Pfam" id="PF03886"/>
    </source>
</evidence>
<gene>
    <name evidence="3" type="ORF">LYSCAS_08480</name>
</gene>
<feature type="signal peptide" evidence="1">
    <location>
        <begin position="1"/>
        <end position="19"/>
    </location>
</feature>
<evidence type="ECO:0000313" key="3">
    <source>
        <dbReference type="EMBL" id="BCT91824.1"/>
    </source>
</evidence>
<evidence type="ECO:0000313" key="4">
    <source>
        <dbReference type="Proteomes" id="UP000681317"/>
    </source>
</evidence>
<accession>A0ABM7Q3I4</accession>